<protein>
    <submittedName>
        <fullName evidence="2">Steroid delta-isomerase-like uncharacterized protein</fullName>
    </submittedName>
</protein>
<dbReference type="SUPFAM" id="SSF54427">
    <property type="entry name" value="NTF2-like"/>
    <property type="match status" value="1"/>
</dbReference>
<accession>A0A4R1HWX4</accession>
<evidence type="ECO:0000313" key="3">
    <source>
        <dbReference type="Proteomes" id="UP000295560"/>
    </source>
</evidence>
<dbReference type="RefSeq" id="WP_132430711.1">
    <property type="nucleotide sequence ID" value="NZ_SMFZ01000002.1"/>
</dbReference>
<gene>
    <name evidence="2" type="ORF">EV378_6039</name>
</gene>
<feature type="domain" description="SnoaL-like" evidence="1">
    <location>
        <begin position="13"/>
        <end position="125"/>
    </location>
</feature>
<dbReference type="OrthoDB" id="3529367at2"/>
<sequence>MSSSTTVGLTELAEAYLDAYNSGDLERITSFLSDDVHIVHHNRGVDVRGKQTASELFAGAGQVIPDKRFGDRTALDVIGSDSVVVRHTFTATALGDMPGFAAKGEAISLELATFLTFRDGLLVEYHDYG</sequence>
<proteinExistence type="predicted"/>
<dbReference type="Pfam" id="PF12680">
    <property type="entry name" value="SnoaL_2"/>
    <property type="match status" value="1"/>
</dbReference>
<reference evidence="2 3" key="1">
    <citation type="submission" date="2019-03" db="EMBL/GenBank/DDBJ databases">
        <title>Sequencing the genomes of 1000 actinobacteria strains.</title>
        <authorList>
            <person name="Klenk H.-P."/>
        </authorList>
    </citation>
    <scope>NUCLEOTIDE SEQUENCE [LARGE SCALE GENOMIC DNA]</scope>
    <source>
        <strain evidence="2 3">DSM 44969</strain>
    </source>
</reference>
<dbReference type="EMBL" id="SMFZ01000002">
    <property type="protein sequence ID" value="TCK22042.1"/>
    <property type="molecule type" value="Genomic_DNA"/>
</dbReference>
<dbReference type="AlphaFoldDB" id="A0A4R1HWX4"/>
<dbReference type="GO" id="GO:0016853">
    <property type="term" value="F:isomerase activity"/>
    <property type="evidence" value="ECO:0007669"/>
    <property type="project" value="UniProtKB-KW"/>
</dbReference>
<dbReference type="Proteomes" id="UP000295560">
    <property type="component" value="Unassembled WGS sequence"/>
</dbReference>
<dbReference type="InterPro" id="IPR032710">
    <property type="entry name" value="NTF2-like_dom_sf"/>
</dbReference>
<name>A0A4R1HWX4_PSEEN</name>
<dbReference type="InterPro" id="IPR037401">
    <property type="entry name" value="SnoaL-like"/>
</dbReference>
<dbReference type="Gene3D" id="3.10.450.50">
    <property type="match status" value="1"/>
</dbReference>
<comment type="caution">
    <text evidence="2">The sequence shown here is derived from an EMBL/GenBank/DDBJ whole genome shotgun (WGS) entry which is preliminary data.</text>
</comment>
<evidence type="ECO:0000259" key="1">
    <source>
        <dbReference type="Pfam" id="PF12680"/>
    </source>
</evidence>
<evidence type="ECO:0000313" key="2">
    <source>
        <dbReference type="EMBL" id="TCK22042.1"/>
    </source>
</evidence>
<organism evidence="2 3">
    <name type="scientific">Pseudonocardia endophytica</name>
    <dbReference type="NCBI Taxonomy" id="401976"/>
    <lineage>
        <taxon>Bacteria</taxon>
        <taxon>Bacillati</taxon>
        <taxon>Actinomycetota</taxon>
        <taxon>Actinomycetes</taxon>
        <taxon>Pseudonocardiales</taxon>
        <taxon>Pseudonocardiaceae</taxon>
        <taxon>Pseudonocardia</taxon>
    </lineage>
</organism>
<keyword evidence="2" id="KW-0413">Isomerase</keyword>
<keyword evidence="3" id="KW-1185">Reference proteome</keyword>